<accession>A0A382JPG1</accession>
<organism evidence="6">
    <name type="scientific">marine metagenome</name>
    <dbReference type="NCBI Taxonomy" id="408172"/>
    <lineage>
        <taxon>unclassified sequences</taxon>
        <taxon>metagenomes</taxon>
        <taxon>ecological metagenomes</taxon>
    </lineage>
</organism>
<keyword evidence="1" id="KW-0001">2Fe-2S</keyword>
<dbReference type="Pfam" id="PF00355">
    <property type="entry name" value="Rieske"/>
    <property type="match status" value="1"/>
</dbReference>
<proteinExistence type="predicted"/>
<dbReference type="AlphaFoldDB" id="A0A382JPG1"/>
<evidence type="ECO:0000256" key="4">
    <source>
        <dbReference type="ARBA" id="ARBA00023014"/>
    </source>
</evidence>
<dbReference type="InterPro" id="IPR017941">
    <property type="entry name" value="Rieske_2Fe-2S"/>
</dbReference>
<dbReference type="GO" id="GO:0046872">
    <property type="term" value="F:metal ion binding"/>
    <property type="evidence" value="ECO:0007669"/>
    <property type="project" value="UniProtKB-KW"/>
</dbReference>
<keyword evidence="3" id="KW-0408">Iron</keyword>
<dbReference type="SUPFAM" id="SSF50022">
    <property type="entry name" value="ISP domain"/>
    <property type="match status" value="1"/>
</dbReference>
<protein>
    <recommendedName>
        <fullName evidence="5">Rieske domain-containing protein</fullName>
    </recommendedName>
</protein>
<reference evidence="6" key="1">
    <citation type="submission" date="2018-05" db="EMBL/GenBank/DDBJ databases">
        <authorList>
            <person name="Lanie J.A."/>
            <person name="Ng W.-L."/>
            <person name="Kazmierczak K.M."/>
            <person name="Andrzejewski T.M."/>
            <person name="Davidsen T.M."/>
            <person name="Wayne K.J."/>
            <person name="Tettelin H."/>
            <person name="Glass J.I."/>
            <person name="Rusch D."/>
            <person name="Podicherti R."/>
            <person name="Tsui H.-C.T."/>
            <person name="Winkler M.E."/>
        </authorList>
    </citation>
    <scope>NUCLEOTIDE SEQUENCE</scope>
</reference>
<evidence type="ECO:0000256" key="3">
    <source>
        <dbReference type="ARBA" id="ARBA00023004"/>
    </source>
</evidence>
<dbReference type="Gene3D" id="2.102.10.10">
    <property type="entry name" value="Rieske [2Fe-2S] iron-sulphur domain"/>
    <property type="match status" value="1"/>
</dbReference>
<dbReference type="InterPro" id="IPR036922">
    <property type="entry name" value="Rieske_2Fe-2S_sf"/>
</dbReference>
<evidence type="ECO:0000256" key="1">
    <source>
        <dbReference type="ARBA" id="ARBA00022714"/>
    </source>
</evidence>
<gene>
    <name evidence="6" type="ORF">METZ01_LOCUS266473</name>
</gene>
<dbReference type="EMBL" id="UINC01075439">
    <property type="protein sequence ID" value="SVC13619.1"/>
    <property type="molecule type" value="Genomic_DNA"/>
</dbReference>
<keyword evidence="2" id="KW-0479">Metal-binding</keyword>
<evidence type="ECO:0000259" key="5">
    <source>
        <dbReference type="PROSITE" id="PS51296"/>
    </source>
</evidence>
<name>A0A382JPG1_9ZZZZ</name>
<sequence length="156" mass="16762">MKNKRREFLMNVCPSVAMAFMGVSLLESCSAGGEDEVDNGGGSNNQGYTVSGNTVVITLSHSTFSTLNSNGWMNFSAQKMLLLKIDSSTYRAFTNSCPHQGVTTKWSYNSSQDKFKCGEHNNSFPTDCTTKGTAGSSPLKCFTSSYSGGKLTVTKS</sequence>
<keyword evidence="4" id="KW-0411">Iron-sulfur</keyword>
<feature type="domain" description="Rieske" evidence="5">
    <location>
        <begin position="78"/>
        <end position="153"/>
    </location>
</feature>
<dbReference type="GO" id="GO:0051537">
    <property type="term" value="F:2 iron, 2 sulfur cluster binding"/>
    <property type="evidence" value="ECO:0007669"/>
    <property type="project" value="UniProtKB-KW"/>
</dbReference>
<evidence type="ECO:0000313" key="6">
    <source>
        <dbReference type="EMBL" id="SVC13619.1"/>
    </source>
</evidence>
<evidence type="ECO:0000256" key="2">
    <source>
        <dbReference type="ARBA" id="ARBA00022723"/>
    </source>
</evidence>
<dbReference type="PROSITE" id="PS51296">
    <property type="entry name" value="RIESKE"/>
    <property type="match status" value="1"/>
</dbReference>